<dbReference type="OrthoDB" id="2924972at2"/>
<dbReference type="STRING" id="930129.SAMN05216352_11027"/>
<dbReference type="EMBL" id="FNDU01000010">
    <property type="protein sequence ID" value="SDI66815.1"/>
    <property type="molecule type" value="Genomic_DNA"/>
</dbReference>
<protein>
    <submittedName>
        <fullName evidence="1">Uncharacterized protein</fullName>
    </submittedName>
</protein>
<organism evidence="1 2">
    <name type="scientific">Alteribacillus bidgolensis</name>
    <dbReference type="NCBI Taxonomy" id="930129"/>
    <lineage>
        <taxon>Bacteria</taxon>
        <taxon>Bacillati</taxon>
        <taxon>Bacillota</taxon>
        <taxon>Bacilli</taxon>
        <taxon>Bacillales</taxon>
        <taxon>Bacillaceae</taxon>
        <taxon>Alteribacillus</taxon>
    </lineage>
</organism>
<dbReference type="Proteomes" id="UP000199017">
    <property type="component" value="Unassembled WGS sequence"/>
</dbReference>
<dbReference type="RefSeq" id="WP_091586728.1">
    <property type="nucleotide sequence ID" value="NZ_FNDU01000010.1"/>
</dbReference>
<accession>A0A1G8MG56</accession>
<proteinExistence type="predicted"/>
<keyword evidence="2" id="KW-1185">Reference proteome</keyword>
<dbReference type="AlphaFoldDB" id="A0A1G8MG56"/>
<evidence type="ECO:0000313" key="1">
    <source>
        <dbReference type="EMBL" id="SDI66815.1"/>
    </source>
</evidence>
<reference evidence="1 2" key="1">
    <citation type="submission" date="2016-10" db="EMBL/GenBank/DDBJ databases">
        <authorList>
            <person name="de Groot N.N."/>
        </authorList>
    </citation>
    <scope>NUCLEOTIDE SEQUENCE [LARGE SCALE GENOMIC DNA]</scope>
    <source>
        <strain evidence="2">P4B,CCM 7963,CECT 7998,DSM 25260,IBRC-M 10614,KCTC 13821</strain>
    </source>
</reference>
<name>A0A1G8MG56_9BACI</name>
<evidence type="ECO:0000313" key="2">
    <source>
        <dbReference type="Proteomes" id="UP000199017"/>
    </source>
</evidence>
<gene>
    <name evidence="1" type="ORF">SAMN05216352_11027</name>
</gene>
<sequence length="68" mass="7685">MNRDLTLKQIAEGIPKSVLNASDKDLEGFQEILDQTIKVREAHKDLQRMVQTYSNPKKPSPSAMQQSS</sequence>